<evidence type="ECO:0000313" key="3">
    <source>
        <dbReference type="Proteomes" id="UP000008909"/>
    </source>
</evidence>
<reference evidence="2" key="1">
    <citation type="journal article" date="2011" name="Genome Biol.">
        <title>The draft genome of the carcinogenic human liver fluke Clonorchis sinensis.</title>
        <authorList>
            <person name="Wang X."/>
            <person name="Chen W."/>
            <person name="Huang Y."/>
            <person name="Sun J."/>
            <person name="Men J."/>
            <person name="Liu H."/>
            <person name="Luo F."/>
            <person name="Guo L."/>
            <person name="Lv X."/>
            <person name="Deng C."/>
            <person name="Zhou C."/>
            <person name="Fan Y."/>
            <person name="Li X."/>
            <person name="Huang L."/>
            <person name="Hu Y."/>
            <person name="Liang C."/>
            <person name="Hu X."/>
            <person name="Xu J."/>
            <person name="Yu X."/>
        </authorList>
    </citation>
    <scope>NUCLEOTIDE SEQUENCE [LARGE SCALE GENOMIC DNA]</scope>
    <source>
        <strain evidence="2">Henan</strain>
    </source>
</reference>
<dbReference type="Proteomes" id="UP000008909">
    <property type="component" value="Unassembled WGS sequence"/>
</dbReference>
<name>H2KRF7_CLOSI</name>
<dbReference type="InterPro" id="IPR036390">
    <property type="entry name" value="WH_DNA-bd_sf"/>
</dbReference>
<organism evidence="2 3">
    <name type="scientific">Clonorchis sinensis</name>
    <name type="common">Chinese liver fluke</name>
    <dbReference type="NCBI Taxonomy" id="79923"/>
    <lineage>
        <taxon>Eukaryota</taxon>
        <taxon>Metazoa</taxon>
        <taxon>Spiralia</taxon>
        <taxon>Lophotrochozoa</taxon>
        <taxon>Platyhelminthes</taxon>
        <taxon>Trematoda</taxon>
        <taxon>Digenea</taxon>
        <taxon>Opisthorchiida</taxon>
        <taxon>Opisthorchiata</taxon>
        <taxon>Opisthorchiidae</taxon>
        <taxon>Clonorchis</taxon>
    </lineage>
</organism>
<dbReference type="SUPFAM" id="SSF46785">
    <property type="entry name" value="Winged helix' DNA-binding domain"/>
    <property type="match status" value="1"/>
</dbReference>
<dbReference type="AlphaFoldDB" id="H2KRF7"/>
<dbReference type="InterPro" id="IPR005818">
    <property type="entry name" value="Histone_H1/H5_H15"/>
</dbReference>
<dbReference type="GO" id="GO:0003677">
    <property type="term" value="F:DNA binding"/>
    <property type="evidence" value="ECO:0007669"/>
    <property type="project" value="InterPro"/>
</dbReference>
<gene>
    <name evidence="2" type="ORF">CLF_106236</name>
</gene>
<dbReference type="Pfam" id="PF00538">
    <property type="entry name" value="Linker_histone"/>
    <property type="match status" value="1"/>
</dbReference>
<dbReference type="EMBL" id="DF143159">
    <property type="protein sequence ID" value="GAA39505.2"/>
    <property type="molecule type" value="Genomic_DNA"/>
</dbReference>
<dbReference type="InterPro" id="IPR036388">
    <property type="entry name" value="WH-like_DNA-bd_sf"/>
</dbReference>
<sequence length="193" mass="21895">MSAPNSDQGVSKKFKSTEPKILVDFPPVIDILKANSNAVKDRKDTSLPTTKMFIVANYKVDVEKLSAQIHHSIDHAVEKGFLAQVDDKSGRLSPPHQGCCSQAAVYFNCLACTVVYPSPQSSLLGLYCHYSEDVVVTMDQLTHRFNRIWPNVVLFNYAAFLGVFRIDIQVDTAIYRWTPKFRLVYSRSRTWMM</sequence>
<protein>
    <submittedName>
        <fullName evidence="2">Histone H1/5</fullName>
    </submittedName>
</protein>
<evidence type="ECO:0000259" key="1">
    <source>
        <dbReference type="PROSITE" id="PS51504"/>
    </source>
</evidence>
<reference key="2">
    <citation type="submission" date="2011-10" db="EMBL/GenBank/DDBJ databases">
        <title>The genome and transcriptome sequence of Clonorchis sinensis provide insights into the carcinogenic liver fluke.</title>
        <authorList>
            <person name="Wang X."/>
            <person name="Huang Y."/>
            <person name="Chen W."/>
            <person name="Liu H."/>
            <person name="Guo L."/>
            <person name="Chen Y."/>
            <person name="Luo F."/>
            <person name="Zhou W."/>
            <person name="Sun J."/>
            <person name="Mao Q."/>
            <person name="Liang P."/>
            <person name="Zhou C."/>
            <person name="Tian Y."/>
            <person name="Men J."/>
            <person name="Lv X."/>
            <person name="Huang L."/>
            <person name="Zhou J."/>
            <person name="Hu Y."/>
            <person name="Li R."/>
            <person name="Zhang F."/>
            <person name="Lei H."/>
            <person name="Li X."/>
            <person name="Hu X."/>
            <person name="Liang C."/>
            <person name="Xu J."/>
            <person name="Wu Z."/>
            <person name="Yu X."/>
        </authorList>
    </citation>
    <scope>NUCLEOTIDE SEQUENCE</scope>
    <source>
        <strain>Henan</strain>
    </source>
</reference>
<evidence type="ECO:0000313" key="2">
    <source>
        <dbReference type="EMBL" id="GAA39505.2"/>
    </source>
</evidence>
<feature type="domain" description="H15" evidence="1">
    <location>
        <begin position="24"/>
        <end position="94"/>
    </location>
</feature>
<dbReference type="Gene3D" id="1.10.10.10">
    <property type="entry name" value="Winged helix-like DNA-binding domain superfamily/Winged helix DNA-binding domain"/>
    <property type="match status" value="1"/>
</dbReference>
<keyword evidence="3" id="KW-1185">Reference proteome</keyword>
<accession>H2KRF7</accession>
<dbReference type="GO" id="GO:0006334">
    <property type="term" value="P:nucleosome assembly"/>
    <property type="evidence" value="ECO:0007669"/>
    <property type="project" value="InterPro"/>
</dbReference>
<dbReference type="GO" id="GO:0000786">
    <property type="term" value="C:nucleosome"/>
    <property type="evidence" value="ECO:0007669"/>
    <property type="project" value="InterPro"/>
</dbReference>
<dbReference type="PROSITE" id="PS51504">
    <property type="entry name" value="H15"/>
    <property type="match status" value="1"/>
</dbReference>
<proteinExistence type="predicted"/>